<evidence type="ECO:0000313" key="4">
    <source>
        <dbReference type="Proteomes" id="UP000309872"/>
    </source>
</evidence>
<keyword evidence="2" id="KW-0472">Membrane</keyword>
<keyword evidence="4" id="KW-1185">Reference proteome</keyword>
<organism evidence="3 4">
    <name type="scientific">Sphingobacterium alkalisoli</name>
    <dbReference type="NCBI Taxonomy" id="1874115"/>
    <lineage>
        <taxon>Bacteria</taxon>
        <taxon>Pseudomonadati</taxon>
        <taxon>Bacteroidota</taxon>
        <taxon>Sphingobacteriia</taxon>
        <taxon>Sphingobacteriales</taxon>
        <taxon>Sphingobacteriaceae</taxon>
        <taxon>Sphingobacterium</taxon>
    </lineage>
</organism>
<sequence>MNAVKEFFEPVKNRLNNSVVGSFFLSWCLVSWKFLFVLFVSSLPVIERISLAEEQINHYIAWLVPFLFTVFYVFLLPRLENWITKINKSIVLEKEKSVVDLEISVVKEKTRLAKENIVLEKAQNEVKNLEELNEKVLSLEEDMKIANETIEHNEENREKLKKAHDQLAIKYPAFRDDLEKSYNGKPLKKSAGETMMYLDNVLKNMDESERDDLILESISALNEKEKHGAIPVLVQYLSDKGKAEFSNMIDWTSSKNSNKN</sequence>
<reference evidence="3 4" key="1">
    <citation type="submission" date="2019-04" db="EMBL/GenBank/DDBJ databases">
        <title>Sphingobacterium olei sp. nov., isolated from oil-contaminated soil.</title>
        <authorList>
            <person name="Liu B."/>
        </authorList>
    </citation>
    <scope>NUCLEOTIDE SEQUENCE [LARGE SCALE GENOMIC DNA]</scope>
    <source>
        <strain evidence="3 4">Y3L14</strain>
    </source>
</reference>
<evidence type="ECO:0000256" key="2">
    <source>
        <dbReference type="SAM" id="Phobius"/>
    </source>
</evidence>
<feature type="transmembrane region" description="Helical" evidence="2">
    <location>
        <begin position="59"/>
        <end position="79"/>
    </location>
</feature>
<evidence type="ECO:0000256" key="1">
    <source>
        <dbReference type="SAM" id="Coils"/>
    </source>
</evidence>
<gene>
    <name evidence="3" type="ORF">FAZ19_16220</name>
</gene>
<name>A0A4U0H0S9_9SPHI</name>
<keyword evidence="2" id="KW-1133">Transmembrane helix</keyword>
<dbReference type="AlphaFoldDB" id="A0A4U0H0S9"/>
<feature type="coiled-coil region" evidence="1">
    <location>
        <begin position="105"/>
        <end position="170"/>
    </location>
</feature>
<protein>
    <submittedName>
        <fullName evidence="3">Uncharacterized protein</fullName>
    </submittedName>
</protein>
<dbReference type="Proteomes" id="UP000309872">
    <property type="component" value="Unassembled WGS sequence"/>
</dbReference>
<dbReference type="EMBL" id="SUKA01000005">
    <property type="protein sequence ID" value="TJY63812.1"/>
    <property type="molecule type" value="Genomic_DNA"/>
</dbReference>
<dbReference type="OrthoDB" id="676548at2"/>
<evidence type="ECO:0000313" key="3">
    <source>
        <dbReference type="EMBL" id="TJY63812.1"/>
    </source>
</evidence>
<feature type="transmembrane region" description="Helical" evidence="2">
    <location>
        <begin position="20"/>
        <end position="39"/>
    </location>
</feature>
<dbReference type="RefSeq" id="WP_136821804.1">
    <property type="nucleotide sequence ID" value="NZ_BMJX01000005.1"/>
</dbReference>
<keyword evidence="2" id="KW-0812">Transmembrane</keyword>
<accession>A0A4U0H0S9</accession>
<comment type="caution">
    <text evidence="3">The sequence shown here is derived from an EMBL/GenBank/DDBJ whole genome shotgun (WGS) entry which is preliminary data.</text>
</comment>
<proteinExistence type="predicted"/>
<keyword evidence="1" id="KW-0175">Coiled coil</keyword>